<dbReference type="PROSITE" id="PS50263">
    <property type="entry name" value="CN_HYDROLASE"/>
    <property type="match status" value="1"/>
</dbReference>
<dbReference type="Proteomes" id="UP000176087">
    <property type="component" value="Unassembled WGS sequence"/>
</dbReference>
<dbReference type="InterPro" id="IPR003010">
    <property type="entry name" value="C-N_Hydrolase"/>
</dbReference>
<dbReference type="EMBL" id="LJGT01000038">
    <property type="protein sequence ID" value="OEU90103.1"/>
    <property type="molecule type" value="Genomic_DNA"/>
</dbReference>
<dbReference type="OrthoDB" id="9811121at2"/>
<reference evidence="3 4" key="1">
    <citation type="journal article" date="2016" name="Front. Microbiol.">
        <title>Comparative Genomics Analysis of Streptomyces Species Reveals Their Adaptation to the Marine Environment and Their Diversity at the Genomic Level.</title>
        <authorList>
            <person name="Tian X."/>
            <person name="Zhang Z."/>
            <person name="Yang T."/>
            <person name="Chen M."/>
            <person name="Li J."/>
            <person name="Chen F."/>
            <person name="Yang J."/>
            <person name="Li W."/>
            <person name="Zhang B."/>
            <person name="Zhang Z."/>
            <person name="Wu J."/>
            <person name="Zhang C."/>
            <person name="Long L."/>
            <person name="Xiao J."/>
        </authorList>
    </citation>
    <scope>NUCLEOTIDE SEQUENCE [LARGE SCALE GENOMIC DNA]</scope>
    <source>
        <strain evidence="3 4">SCSIO 10390</strain>
    </source>
</reference>
<comment type="caution">
    <text evidence="3">The sequence shown here is derived from an EMBL/GenBank/DDBJ whole genome shotgun (WGS) entry which is preliminary data.</text>
</comment>
<dbReference type="Pfam" id="PF00795">
    <property type="entry name" value="CN_hydrolase"/>
    <property type="match status" value="1"/>
</dbReference>
<dbReference type="SUPFAM" id="SSF56317">
    <property type="entry name" value="Carbon-nitrogen hydrolase"/>
    <property type="match status" value="1"/>
</dbReference>
<dbReference type="InterPro" id="IPR001110">
    <property type="entry name" value="UPF0012_CS"/>
</dbReference>
<proteinExistence type="inferred from homology"/>
<dbReference type="STRING" id="933944.AN215_11035"/>
<gene>
    <name evidence="3" type="ORF">AN215_11035</name>
</gene>
<dbReference type="CDD" id="cd07581">
    <property type="entry name" value="nitrilase_3"/>
    <property type="match status" value="1"/>
</dbReference>
<accession>A0A1E7JPD2</accession>
<sequence>MGDIAVAQFAPGEDKSANLAALQDLAEEAAGRGARVVVAPEYAMYTAPAMDRRFVDSAEPLDGPYTTALRELAARLGIHLVAGINEQRDGSTIFNTLVAAGPDGVVTAVYRKLHLYDAFGFTESSIVHPGAVGDFGTFEADGLVFGMQTCYDLRFPEVTRRLVDAGADVVLVPAEWVPGPLKEDHFVTLLRARAIENTVYVAAADQCAPTGAGNSMIVDPMGVVVASLGERTGTAAATATRERISAVRKVNPALELRRFTVTERR</sequence>
<keyword evidence="3" id="KW-0378">Hydrolase</keyword>
<dbReference type="PROSITE" id="PS01227">
    <property type="entry name" value="UPF0012"/>
    <property type="match status" value="1"/>
</dbReference>
<comment type="similarity">
    <text evidence="1">Belongs to the carbon-nitrogen hydrolase superfamily. NIT1/NIT2 family.</text>
</comment>
<keyword evidence="4" id="KW-1185">Reference proteome</keyword>
<name>A0A1E7JPD2_9ACTN</name>
<dbReference type="GO" id="GO:0016787">
    <property type="term" value="F:hydrolase activity"/>
    <property type="evidence" value="ECO:0007669"/>
    <property type="project" value="UniProtKB-KW"/>
</dbReference>
<evidence type="ECO:0000313" key="4">
    <source>
        <dbReference type="Proteomes" id="UP000176087"/>
    </source>
</evidence>
<dbReference type="PANTHER" id="PTHR23088:SF27">
    <property type="entry name" value="DEAMINATED GLUTATHIONE AMIDASE"/>
    <property type="match status" value="1"/>
</dbReference>
<evidence type="ECO:0000256" key="1">
    <source>
        <dbReference type="ARBA" id="ARBA00010613"/>
    </source>
</evidence>
<organism evidence="3 4">
    <name type="scientific">Streptomyces abyssalis</name>
    <dbReference type="NCBI Taxonomy" id="933944"/>
    <lineage>
        <taxon>Bacteria</taxon>
        <taxon>Bacillati</taxon>
        <taxon>Actinomycetota</taxon>
        <taxon>Actinomycetes</taxon>
        <taxon>Kitasatosporales</taxon>
        <taxon>Streptomycetaceae</taxon>
        <taxon>Streptomyces</taxon>
    </lineage>
</organism>
<dbReference type="AlphaFoldDB" id="A0A1E7JPD2"/>
<protein>
    <submittedName>
        <fullName evidence="3">Hydrolase</fullName>
    </submittedName>
</protein>
<dbReference type="InterPro" id="IPR036526">
    <property type="entry name" value="C-N_Hydrolase_sf"/>
</dbReference>
<dbReference type="PATRIC" id="fig|933944.5.peg.89"/>
<dbReference type="PANTHER" id="PTHR23088">
    <property type="entry name" value="NITRILASE-RELATED"/>
    <property type="match status" value="1"/>
</dbReference>
<dbReference type="Gene3D" id="3.60.110.10">
    <property type="entry name" value="Carbon-nitrogen hydrolase"/>
    <property type="match status" value="1"/>
</dbReference>
<dbReference type="RefSeq" id="WP_070012814.1">
    <property type="nucleotide sequence ID" value="NZ_LJGS01000044.1"/>
</dbReference>
<evidence type="ECO:0000313" key="3">
    <source>
        <dbReference type="EMBL" id="OEU90103.1"/>
    </source>
</evidence>
<feature type="domain" description="CN hydrolase" evidence="2">
    <location>
        <begin position="2"/>
        <end position="241"/>
    </location>
</feature>
<evidence type="ECO:0000259" key="2">
    <source>
        <dbReference type="PROSITE" id="PS50263"/>
    </source>
</evidence>